<dbReference type="AlphaFoldDB" id="A0A8T1NDL1"/>
<evidence type="ECO:0000313" key="1">
    <source>
        <dbReference type="EMBL" id="KAG6629769.1"/>
    </source>
</evidence>
<name>A0A8T1NDL1_CARIL</name>
<protein>
    <submittedName>
        <fullName evidence="1">Uncharacterized protein</fullName>
    </submittedName>
</protein>
<evidence type="ECO:0000313" key="2">
    <source>
        <dbReference type="Proteomes" id="UP000811609"/>
    </source>
</evidence>
<reference evidence="1" key="1">
    <citation type="submission" date="2020-12" db="EMBL/GenBank/DDBJ databases">
        <title>WGS assembly of Carya illinoinensis cv. Pawnee.</title>
        <authorList>
            <person name="Platts A."/>
            <person name="Shu S."/>
            <person name="Wright S."/>
            <person name="Barry K."/>
            <person name="Edger P."/>
            <person name="Pires J.C."/>
            <person name="Schmutz J."/>
        </authorList>
    </citation>
    <scope>NUCLEOTIDE SEQUENCE</scope>
    <source>
        <tissue evidence="1">Leaf</tissue>
    </source>
</reference>
<sequence length="137" mass="15497">MVWTILRNYPCPSTLLMEEPSFYESPTDALDIMVLIVAVPVHDQSLHPLAVVEPHTEVNLKSQPHTRTRVGGGVAALSPPYHKLEPIPRQPCTFFLSWNKSRSRCFLYQSEIRMALTILRNYPCPSILLKNGGTKLL</sequence>
<organism evidence="1 2">
    <name type="scientific">Carya illinoinensis</name>
    <name type="common">Pecan</name>
    <dbReference type="NCBI Taxonomy" id="32201"/>
    <lineage>
        <taxon>Eukaryota</taxon>
        <taxon>Viridiplantae</taxon>
        <taxon>Streptophyta</taxon>
        <taxon>Embryophyta</taxon>
        <taxon>Tracheophyta</taxon>
        <taxon>Spermatophyta</taxon>
        <taxon>Magnoliopsida</taxon>
        <taxon>eudicotyledons</taxon>
        <taxon>Gunneridae</taxon>
        <taxon>Pentapetalae</taxon>
        <taxon>rosids</taxon>
        <taxon>fabids</taxon>
        <taxon>Fagales</taxon>
        <taxon>Juglandaceae</taxon>
        <taxon>Carya</taxon>
    </lineage>
</organism>
<dbReference type="Proteomes" id="UP000811609">
    <property type="component" value="Chromosome 14"/>
</dbReference>
<proteinExistence type="predicted"/>
<keyword evidence="2" id="KW-1185">Reference proteome</keyword>
<gene>
    <name evidence="1" type="ORF">CIPAW_14G108300</name>
</gene>
<dbReference type="EMBL" id="CM031822">
    <property type="protein sequence ID" value="KAG6629769.1"/>
    <property type="molecule type" value="Genomic_DNA"/>
</dbReference>
<comment type="caution">
    <text evidence="1">The sequence shown here is derived from an EMBL/GenBank/DDBJ whole genome shotgun (WGS) entry which is preliminary data.</text>
</comment>
<accession>A0A8T1NDL1</accession>